<feature type="transmembrane region" description="Helical" evidence="6">
    <location>
        <begin position="259"/>
        <end position="276"/>
    </location>
</feature>
<dbReference type="InterPro" id="IPR000620">
    <property type="entry name" value="EamA_dom"/>
</dbReference>
<comment type="caution">
    <text evidence="8">The sequence shown here is derived from an EMBL/GenBank/DDBJ whole genome shotgun (WGS) entry which is preliminary data.</text>
</comment>
<feature type="transmembrane region" description="Helical" evidence="6">
    <location>
        <begin position="74"/>
        <end position="96"/>
    </location>
</feature>
<evidence type="ECO:0000259" key="7">
    <source>
        <dbReference type="Pfam" id="PF00892"/>
    </source>
</evidence>
<gene>
    <name evidence="8" type="ORF">ACFOPI_18065</name>
</gene>
<feature type="transmembrane region" description="Helical" evidence="6">
    <location>
        <begin position="126"/>
        <end position="145"/>
    </location>
</feature>
<dbReference type="InterPro" id="IPR037185">
    <property type="entry name" value="EmrE-like"/>
</dbReference>
<feature type="transmembrane region" description="Helical" evidence="6">
    <location>
        <begin position="226"/>
        <end position="247"/>
    </location>
</feature>
<evidence type="ECO:0000256" key="3">
    <source>
        <dbReference type="ARBA" id="ARBA00022692"/>
    </source>
</evidence>
<sequence>MAASLPTGMAAGIAAGLGAGAFWGTTFVAPLLLPDVRHTDLTVGRYLASALFALGFLVFTALRGRLRLPTARQAIDALWLSALGYNGYYLLLVWAIEAAGAALPALIIGTIPLWLMLLGKPQHLRWSTLLPGLLLTAGGLALMVMQSNDGASAGGPGLWVGIGWAVLAMVSWTAFGLLNARWMRQHPDVDSTLWANWLGVAAGLGSLGLWLVAGSPVGALVQRPDFGLFLMVCAITGIGAAWVASVLWNVASRRLSTSLAGQLIVSETVFALIYAFSWSGEWPAPLELLACALFIAGIMASIRAHR</sequence>
<dbReference type="PANTHER" id="PTHR32322:SF2">
    <property type="entry name" value="EAMA DOMAIN-CONTAINING PROTEIN"/>
    <property type="match status" value="1"/>
</dbReference>
<proteinExistence type="inferred from homology"/>
<reference evidence="9" key="1">
    <citation type="journal article" date="2019" name="Int. J. Syst. Evol. Microbiol.">
        <title>The Global Catalogue of Microorganisms (GCM) 10K type strain sequencing project: providing services to taxonomists for standard genome sequencing and annotation.</title>
        <authorList>
            <consortium name="The Broad Institute Genomics Platform"/>
            <consortium name="The Broad Institute Genome Sequencing Center for Infectious Disease"/>
            <person name="Wu L."/>
            <person name="Ma J."/>
        </authorList>
    </citation>
    <scope>NUCLEOTIDE SEQUENCE [LARGE SCALE GENOMIC DNA]</scope>
    <source>
        <strain evidence="9">KCTC 42501</strain>
    </source>
</reference>
<evidence type="ECO:0000256" key="6">
    <source>
        <dbReference type="SAM" id="Phobius"/>
    </source>
</evidence>
<evidence type="ECO:0000313" key="9">
    <source>
        <dbReference type="Proteomes" id="UP001595729"/>
    </source>
</evidence>
<dbReference type="InterPro" id="IPR050638">
    <property type="entry name" value="AA-Vitamin_Transporters"/>
</dbReference>
<feature type="transmembrane region" description="Helical" evidence="6">
    <location>
        <begin position="192"/>
        <end position="214"/>
    </location>
</feature>
<feature type="domain" description="EamA" evidence="7">
    <location>
        <begin position="160"/>
        <end position="300"/>
    </location>
</feature>
<keyword evidence="9" id="KW-1185">Reference proteome</keyword>
<comment type="subcellular location">
    <subcellularLocation>
        <location evidence="1">Membrane</location>
        <topology evidence="1">Multi-pass membrane protein</topology>
    </subcellularLocation>
</comment>
<dbReference type="EMBL" id="JBHRXX010000007">
    <property type="protein sequence ID" value="MFC3685513.1"/>
    <property type="molecule type" value="Genomic_DNA"/>
</dbReference>
<keyword evidence="5 6" id="KW-0472">Membrane</keyword>
<evidence type="ECO:0000256" key="5">
    <source>
        <dbReference type="ARBA" id="ARBA00023136"/>
    </source>
</evidence>
<dbReference type="PANTHER" id="PTHR32322">
    <property type="entry name" value="INNER MEMBRANE TRANSPORTER"/>
    <property type="match status" value="1"/>
</dbReference>
<comment type="similarity">
    <text evidence="2">Belongs to the EamA transporter family.</text>
</comment>
<keyword evidence="3 6" id="KW-0812">Transmembrane</keyword>
<evidence type="ECO:0000256" key="4">
    <source>
        <dbReference type="ARBA" id="ARBA00022989"/>
    </source>
</evidence>
<feature type="transmembrane region" description="Helical" evidence="6">
    <location>
        <begin position="102"/>
        <end position="119"/>
    </location>
</feature>
<accession>A0ABV7WAX7</accession>
<dbReference type="SUPFAM" id="SSF103481">
    <property type="entry name" value="Multidrug resistance efflux transporter EmrE"/>
    <property type="match status" value="1"/>
</dbReference>
<protein>
    <submittedName>
        <fullName evidence="8">DMT family transporter</fullName>
    </submittedName>
</protein>
<dbReference type="Pfam" id="PF00892">
    <property type="entry name" value="EamA"/>
    <property type="match status" value="1"/>
</dbReference>
<feature type="transmembrane region" description="Helical" evidence="6">
    <location>
        <begin position="282"/>
        <end position="302"/>
    </location>
</feature>
<organism evidence="8 9">
    <name type="scientific">Hydrogenophaga luteola</name>
    <dbReference type="NCBI Taxonomy" id="1591122"/>
    <lineage>
        <taxon>Bacteria</taxon>
        <taxon>Pseudomonadati</taxon>
        <taxon>Pseudomonadota</taxon>
        <taxon>Betaproteobacteria</taxon>
        <taxon>Burkholderiales</taxon>
        <taxon>Comamonadaceae</taxon>
        <taxon>Hydrogenophaga</taxon>
    </lineage>
</organism>
<evidence type="ECO:0000313" key="8">
    <source>
        <dbReference type="EMBL" id="MFC3685513.1"/>
    </source>
</evidence>
<keyword evidence="4 6" id="KW-1133">Transmembrane helix</keyword>
<name>A0ABV7WAX7_9BURK</name>
<feature type="transmembrane region" description="Helical" evidence="6">
    <location>
        <begin position="157"/>
        <end position="180"/>
    </location>
</feature>
<evidence type="ECO:0000256" key="2">
    <source>
        <dbReference type="ARBA" id="ARBA00007362"/>
    </source>
</evidence>
<dbReference type="Proteomes" id="UP001595729">
    <property type="component" value="Unassembled WGS sequence"/>
</dbReference>
<feature type="transmembrane region" description="Helical" evidence="6">
    <location>
        <begin position="45"/>
        <end position="62"/>
    </location>
</feature>
<dbReference type="RefSeq" id="WP_382176851.1">
    <property type="nucleotide sequence ID" value="NZ_JBHRXX010000007.1"/>
</dbReference>
<evidence type="ECO:0000256" key="1">
    <source>
        <dbReference type="ARBA" id="ARBA00004141"/>
    </source>
</evidence>
<feature type="transmembrane region" description="Helical" evidence="6">
    <location>
        <begin position="12"/>
        <end position="33"/>
    </location>
</feature>